<evidence type="ECO:0000313" key="6">
    <source>
        <dbReference type="Proteomes" id="UP000230790"/>
    </source>
</evidence>
<dbReference type="InterPro" id="IPR055170">
    <property type="entry name" value="GFO_IDH_MocA-like_dom"/>
</dbReference>
<dbReference type="PANTHER" id="PTHR22604">
    <property type="entry name" value="OXIDOREDUCTASES"/>
    <property type="match status" value="1"/>
</dbReference>
<dbReference type="Gene3D" id="3.40.50.720">
    <property type="entry name" value="NAD(P)-binding Rossmann-like Domain"/>
    <property type="match status" value="1"/>
</dbReference>
<dbReference type="EMBL" id="PGTN01000788">
    <property type="protein sequence ID" value="PJF45754.1"/>
    <property type="molecule type" value="Genomic_DNA"/>
</dbReference>
<feature type="domain" description="GFO/IDH/MocA-like oxidoreductase" evidence="4">
    <location>
        <begin position="69"/>
        <end position="154"/>
    </location>
</feature>
<dbReference type="GO" id="GO:0016491">
    <property type="term" value="F:oxidoreductase activity"/>
    <property type="evidence" value="ECO:0007669"/>
    <property type="project" value="UniProtKB-KW"/>
</dbReference>
<name>A0A2M8Q7K5_9CHLR</name>
<comment type="similarity">
    <text evidence="1">Belongs to the Gfo/Idh/MocA family.</text>
</comment>
<dbReference type="GO" id="GO:0000166">
    <property type="term" value="F:nucleotide binding"/>
    <property type="evidence" value="ECO:0007669"/>
    <property type="project" value="InterPro"/>
</dbReference>
<dbReference type="Pfam" id="PF22725">
    <property type="entry name" value="GFO_IDH_MocA_C3"/>
    <property type="match status" value="1"/>
</dbReference>
<sequence length="155" mass="16487">YVDAIYVATPHSLHHANTLLALQHGKHVLCEKPFAINAAQAQEMVDAARSAGLFLMEAMWTRFLPIMVETRRLIAEGAIGKVQMIQADFGFRASFNPASRLFDPALGGGALLDVGVYPISLASMLLGRPDRIAAVATLGATGIDENTGVLLGFPG</sequence>
<reference evidence="5 6" key="1">
    <citation type="submission" date="2017-11" db="EMBL/GenBank/DDBJ databases">
        <title>Evolution of Phototrophy in the Chloroflexi Phylum Driven by Horizontal Gene Transfer.</title>
        <authorList>
            <person name="Ward L.M."/>
            <person name="Hemp J."/>
            <person name="Shih P.M."/>
            <person name="Mcglynn S.E."/>
            <person name="Fischer W."/>
        </authorList>
    </citation>
    <scope>NUCLEOTIDE SEQUENCE [LARGE SCALE GENOMIC DNA]</scope>
    <source>
        <strain evidence="5">JP3_7</strain>
    </source>
</reference>
<gene>
    <name evidence="5" type="ORF">CUN48_17280</name>
</gene>
<dbReference type="PANTHER" id="PTHR22604:SF105">
    <property type="entry name" value="TRANS-1,2-DIHYDROBENZENE-1,2-DIOL DEHYDROGENASE"/>
    <property type="match status" value="1"/>
</dbReference>
<proteinExistence type="inferred from homology"/>
<accession>A0A2M8Q7K5</accession>
<feature type="domain" description="Gfo/Idh/MocA-like oxidoreductase N-terminal" evidence="3">
    <location>
        <begin position="2"/>
        <end position="56"/>
    </location>
</feature>
<dbReference type="AlphaFoldDB" id="A0A2M8Q7K5"/>
<feature type="non-terminal residue" evidence="5">
    <location>
        <position position="155"/>
    </location>
</feature>
<dbReference type="Pfam" id="PF01408">
    <property type="entry name" value="GFO_IDH_MocA"/>
    <property type="match status" value="1"/>
</dbReference>
<organism evidence="5 6">
    <name type="scientific">Candidatus Thermofonsia Clade 3 bacterium</name>
    <dbReference type="NCBI Taxonomy" id="2364212"/>
    <lineage>
        <taxon>Bacteria</taxon>
        <taxon>Bacillati</taxon>
        <taxon>Chloroflexota</taxon>
        <taxon>Candidatus Thermofontia</taxon>
        <taxon>Candidatus Thermofonsia Clade 3</taxon>
    </lineage>
</organism>
<dbReference type="SUPFAM" id="SSF51735">
    <property type="entry name" value="NAD(P)-binding Rossmann-fold domains"/>
    <property type="match status" value="1"/>
</dbReference>
<evidence type="ECO:0000256" key="2">
    <source>
        <dbReference type="ARBA" id="ARBA00023002"/>
    </source>
</evidence>
<dbReference type="InterPro" id="IPR036291">
    <property type="entry name" value="NAD(P)-bd_dom_sf"/>
</dbReference>
<dbReference type="Gene3D" id="3.30.360.10">
    <property type="entry name" value="Dihydrodipicolinate Reductase, domain 2"/>
    <property type="match status" value="1"/>
</dbReference>
<dbReference type="InterPro" id="IPR000683">
    <property type="entry name" value="Gfo/Idh/MocA-like_OxRdtase_N"/>
</dbReference>
<evidence type="ECO:0000256" key="1">
    <source>
        <dbReference type="ARBA" id="ARBA00010928"/>
    </source>
</evidence>
<evidence type="ECO:0000313" key="5">
    <source>
        <dbReference type="EMBL" id="PJF45754.1"/>
    </source>
</evidence>
<evidence type="ECO:0000259" key="4">
    <source>
        <dbReference type="Pfam" id="PF22725"/>
    </source>
</evidence>
<dbReference type="InterPro" id="IPR050984">
    <property type="entry name" value="Gfo/Idh/MocA_domain"/>
</dbReference>
<dbReference type="SUPFAM" id="SSF55347">
    <property type="entry name" value="Glyceraldehyde-3-phosphate dehydrogenase-like, C-terminal domain"/>
    <property type="match status" value="1"/>
</dbReference>
<comment type="caution">
    <text evidence="5">The sequence shown here is derived from an EMBL/GenBank/DDBJ whole genome shotgun (WGS) entry which is preliminary data.</text>
</comment>
<keyword evidence="2" id="KW-0560">Oxidoreductase</keyword>
<dbReference type="Proteomes" id="UP000230790">
    <property type="component" value="Unassembled WGS sequence"/>
</dbReference>
<evidence type="ECO:0000259" key="3">
    <source>
        <dbReference type="Pfam" id="PF01408"/>
    </source>
</evidence>
<feature type="non-terminal residue" evidence="5">
    <location>
        <position position="1"/>
    </location>
</feature>
<protein>
    <submittedName>
        <fullName evidence="5">Dehydrogenase</fullName>
    </submittedName>
</protein>